<dbReference type="InterPro" id="IPR001245">
    <property type="entry name" value="Ser-Thr/Tyr_kinase_cat_dom"/>
</dbReference>
<dbReference type="Gene3D" id="1.10.510.10">
    <property type="entry name" value="Transferase(Phosphotransferase) domain 1"/>
    <property type="match status" value="1"/>
</dbReference>
<dbReference type="PROSITE" id="PS00109">
    <property type="entry name" value="PROTEIN_KINASE_TYR"/>
    <property type="match status" value="1"/>
</dbReference>
<dbReference type="InterPro" id="IPR008266">
    <property type="entry name" value="Tyr_kinase_AS"/>
</dbReference>
<dbReference type="InterPro" id="IPR013713">
    <property type="entry name" value="XPO2_central"/>
</dbReference>
<dbReference type="GO" id="GO:0005524">
    <property type="term" value="F:ATP binding"/>
    <property type="evidence" value="ECO:0007669"/>
    <property type="project" value="InterPro"/>
</dbReference>
<reference evidence="4" key="2">
    <citation type="submission" date="2015-01" db="EMBL/GenBank/DDBJ databases">
        <title>Evolutionary Origins and Diversification of the Mycorrhizal Mutualists.</title>
        <authorList>
            <consortium name="DOE Joint Genome Institute"/>
            <consortium name="Mycorrhizal Genomics Consortium"/>
            <person name="Kohler A."/>
            <person name="Kuo A."/>
            <person name="Nagy L.G."/>
            <person name="Floudas D."/>
            <person name="Copeland A."/>
            <person name="Barry K.W."/>
            <person name="Cichocki N."/>
            <person name="Veneault-Fourrey C."/>
            <person name="LaButti K."/>
            <person name="Lindquist E.A."/>
            <person name="Lipzen A."/>
            <person name="Lundell T."/>
            <person name="Morin E."/>
            <person name="Murat C."/>
            <person name="Riley R."/>
            <person name="Ohm R."/>
            <person name="Sun H."/>
            <person name="Tunlid A."/>
            <person name="Henrissat B."/>
            <person name="Grigoriev I.V."/>
            <person name="Hibbett D.S."/>
            <person name="Martin F."/>
        </authorList>
    </citation>
    <scope>NUCLEOTIDE SEQUENCE [LARGE SCALE GENOMIC DNA]</scope>
    <source>
        <strain evidence="4">F 1598</strain>
    </source>
</reference>
<feature type="domain" description="Protein kinase" evidence="2">
    <location>
        <begin position="23"/>
        <end position="302"/>
    </location>
</feature>
<name>A0A0C3G8H3_PILCF</name>
<dbReference type="SUPFAM" id="SSF56112">
    <property type="entry name" value="Protein kinase-like (PK-like)"/>
    <property type="match status" value="1"/>
</dbReference>
<dbReference type="STRING" id="765440.A0A0C3G8H3"/>
<dbReference type="InParanoid" id="A0A0C3G8H3"/>
<keyword evidence="4" id="KW-1185">Reference proteome</keyword>
<dbReference type="EMBL" id="KN832980">
    <property type="protein sequence ID" value="KIM86951.1"/>
    <property type="molecule type" value="Genomic_DNA"/>
</dbReference>
<dbReference type="Proteomes" id="UP000054166">
    <property type="component" value="Unassembled WGS sequence"/>
</dbReference>
<evidence type="ECO:0000259" key="2">
    <source>
        <dbReference type="PROSITE" id="PS50011"/>
    </source>
</evidence>
<dbReference type="InterPro" id="IPR000719">
    <property type="entry name" value="Prot_kinase_dom"/>
</dbReference>
<sequence>MLQVTPVFLSLSGAFQPKGILHVENQQFAGFGGDSNLYKANLTFSNQSKPLPIMAKAFRILPNDQESNDQLSNIVDMLQERESAIGHAHEHISPIWSASVAMAGHTVPAIATPYYCNGNINNYVRLHPTADRLDLVRQTASALAHIHSKDVVHGDICPENICIADDGTVQVTDIAVDTLVCQANHRNSLCVPSNWMYKPPEELEWGYRTTQTDVYSFAVTIYFVYTSKPPFASKAHFYGKGIVQIVNHGHDGIFRELKPDAMCNELWKVVRMCLAKDPSQRPSMAEVDKMLAMVRENKHPLTLASPVPPPTSRPALTSEVYVPVLLASLRFISPIRSCTPALKSFSSREAIAGVGGNATHMIAQHKPLPTSTDDPNRRRPQHSNSFGLTSPSKQPHQRADELPRRRIPSACGGRVGTRKAKHSAVYFLPAIASRCNTTQLGITSTNALIDAVRLFAERVLEDLRDPILQIDAIRFF</sequence>
<dbReference type="PANTHER" id="PTHR24362:SF309">
    <property type="entry name" value="PROTEIN KINASE DOMAIN-CONTAINING PROTEIN"/>
    <property type="match status" value="1"/>
</dbReference>
<dbReference type="HOGENOM" id="CLU_573785_0_0_1"/>
<protein>
    <recommendedName>
        <fullName evidence="2">Protein kinase domain-containing protein</fullName>
    </recommendedName>
</protein>
<dbReference type="InterPro" id="IPR011009">
    <property type="entry name" value="Kinase-like_dom_sf"/>
</dbReference>
<dbReference type="OrthoDB" id="1668230at2759"/>
<evidence type="ECO:0000313" key="4">
    <source>
        <dbReference type="Proteomes" id="UP000054166"/>
    </source>
</evidence>
<dbReference type="GO" id="GO:0006886">
    <property type="term" value="P:intracellular protein transport"/>
    <property type="evidence" value="ECO:0007669"/>
    <property type="project" value="InterPro"/>
</dbReference>
<dbReference type="AlphaFoldDB" id="A0A0C3G8H3"/>
<dbReference type="Pfam" id="PF07714">
    <property type="entry name" value="PK_Tyr_Ser-Thr"/>
    <property type="match status" value="1"/>
</dbReference>
<dbReference type="PANTHER" id="PTHR24362">
    <property type="entry name" value="SERINE/THREONINE-PROTEIN KINASE NEK"/>
    <property type="match status" value="1"/>
</dbReference>
<dbReference type="GO" id="GO:0004672">
    <property type="term" value="F:protein kinase activity"/>
    <property type="evidence" value="ECO:0007669"/>
    <property type="project" value="InterPro"/>
</dbReference>
<feature type="region of interest" description="Disordered" evidence="1">
    <location>
        <begin position="365"/>
        <end position="415"/>
    </location>
</feature>
<gene>
    <name evidence="3" type="ORF">PILCRDRAFT_4198</name>
</gene>
<organism evidence="3 4">
    <name type="scientific">Piloderma croceum (strain F 1598)</name>
    <dbReference type="NCBI Taxonomy" id="765440"/>
    <lineage>
        <taxon>Eukaryota</taxon>
        <taxon>Fungi</taxon>
        <taxon>Dikarya</taxon>
        <taxon>Basidiomycota</taxon>
        <taxon>Agaricomycotina</taxon>
        <taxon>Agaricomycetes</taxon>
        <taxon>Agaricomycetidae</taxon>
        <taxon>Atheliales</taxon>
        <taxon>Atheliaceae</taxon>
        <taxon>Piloderma</taxon>
    </lineage>
</organism>
<accession>A0A0C3G8H3</accession>
<reference evidence="3 4" key="1">
    <citation type="submission" date="2014-04" db="EMBL/GenBank/DDBJ databases">
        <authorList>
            <consortium name="DOE Joint Genome Institute"/>
            <person name="Kuo A."/>
            <person name="Tarkka M."/>
            <person name="Buscot F."/>
            <person name="Kohler A."/>
            <person name="Nagy L.G."/>
            <person name="Floudas D."/>
            <person name="Copeland A."/>
            <person name="Barry K.W."/>
            <person name="Cichocki N."/>
            <person name="Veneault-Fourrey C."/>
            <person name="LaButti K."/>
            <person name="Lindquist E.A."/>
            <person name="Lipzen A."/>
            <person name="Lundell T."/>
            <person name="Morin E."/>
            <person name="Murat C."/>
            <person name="Sun H."/>
            <person name="Tunlid A."/>
            <person name="Henrissat B."/>
            <person name="Grigoriev I.V."/>
            <person name="Hibbett D.S."/>
            <person name="Martin F."/>
            <person name="Nordberg H.P."/>
            <person name="Cantor M.N."/>
            <person name="Hua S.X."/>
        </authorList>
    </citation>
    <scope>NUCLEOTIDE SEQUENCE [LARGE SCALE GENOMIC DNA]</scope>
    <source>
        <strain evidence="3 4">F 1598</strain>
    </source>
</reference>
<evidence type="ECO:0000313" key="3">
    <source>
        <dbReference type="EMBL" id="KIM86951.1"/>
    </source>
</evidence>
<dbReference type="Pfam" id="PF08506">
    <property type="entry name" value="Cse1"/>
    <property type="match status" value="1"/>
</dbReference>
<evidence type="ECO:0000256" key="1">
    <source>
        <dbReference type="SAM" id="MobiDB-lite"/>
    </source>
</evidence>
<proteinExistence type="predicted"/>
<dbReference type="PROSITE" id="PS50011">
    <property type="entry name" value="PROTEIN_KINASE_DOM"/>
    <property type="match status" value="1"/>
</dbReference>
<feature type="compositionally biased region" description="Polar residues" evidence="1">
    <location>
        <begin position="382"/>
        <end position="394"/>
    </location>
</feature>